<dbReference type="RefSeq" id="WP_149789659.1">
    <property type="nucleotide sequence ID" value="NZ_FNIO01000013.1"/>
</dbReference>
<dbReference type="CDD" id="cd08414">
    <property type="entry name" value="PBP2_LTTR_aromatics_like"/>
    <property type="match status" value="1"/>
</dbReference>
<dbReference type="Pfam" id="PF00126">
    <property type="entry name" value="HTH_1"/>
    <property type="match status" value="1"/>
</dbReference>
<keyword evidence="2" id="KW-0805">Transcription regulation</keyword>
<evidence type="ECO:0000256" key="3">
    <source>
        <dbReference type="ARBA" id="ARBA00023125"/>
    </source>
</evidence>
<dbReference type="OrthoDB" id="7216893at2"/>
<dbReference type="GO" id="GO:0003700">
    <property type="term" value="F:DNA-binding transcription factor activity"/>
    <property type="evidence" value="ECO:0007669"/>
    <property type="project" value="InterPro"/>
</dbReference>
<keyword evidence="7" id="KW-1185">Reference proteome</keyword>
<dbReference type="InterPro" id="IPR000847">
    <property type="entry name" value="LysR_HTH_N"/>
</dbReference>
<evidence type="ECO:0000313" key="7">
    <source>
        <dbReference type="Proteomes" id="UP000324252"/>
    </source>
</evidence>
<dbReference type="SUPFAM" id="SSF46785">
    <property type="entry name" value="Winged helix' DNA-binding domain"/>
    <property type="match status" value="1"/>
</dbReference>
<dbReference type="InterPro" id="IPR005119">
    <property type="entry name" value="LysR_subst-bd"/>
</dbReference>
<sequence>MKRRARDIEFRHLRCFVNAADHGSFRKAGSTMGVQQSSISRCICDLEDRLGTSLFHRHRSGVTLNRAGQQFLPRARQIIRGLDESLHAMAALGRSENGSIRVGIYSSIASGFLAELLCSFGDQHNHVQIELIDGNPEEHVAAIRRLKLDVAFLTGTRTWQECDSALMWSEGVFVVLPERHELAIRTAVDWRELSGEAFMVSKTAPGQEIYDYLVRKLADLSWHPDIHVQSVSRDNLLSLVAIGRGLTVVSEAMTVTNHPGVVFRPIKGERLPFSAIWSPNNDNPAFRRLLSMARTKAGSERSAAISEHLCGFEPHASPSQTRDLSP</sequence>
<dbReference type="FunFam" id="1.10.10.10:FF:000001">
    <property type="entry name" value="LysR family transcriptional regulator"/>
    <property type="match status" value="1"/>
</dbReference>
<dbReference type="PROSITE" id="PS50931">
    <property type="entry name" value="HTH_LYSR"/>
    <property type="match status" value="1"/>
</dbReference>
<reference evidence="6 7" key="1">
    <citation type="submission" date="2016-11" db="EMBL/GenBank/DDBJ databases">
        <authorList>
            <person name="Varghese N."/>
            <person name="Submissions S."/>
        </authorList>
    </citation>
    <scope>NUCLEOTIDE SEQUENCE [LARGE SCALE GENOMIC DNA]</scope>
    <source>
        <strain evidence="6 7">DSM 29620</strain>
    </source>
</reference>
<protein>
    <submittedName>
        <fullName evidence="6">Transcriptional regulator, LysR family</fullName>
    </submittedName>
</protein>
<name>A0A1H0NIN5_9RHOB</name>
<keyword evidence="3" id="KW-0238">DNA-binding</keyword>
<dbReference type="Gene3D" id="3.40.190.10">
    <property type="entry name" value="Periplasmic binding protein-like II"/>
    <property type="match status" value="2"/>
</dbReference>
<accession>A0A1H0NIN5</accession>
<keyword evidence="4" id="KW-0804">Transcription</keyword>
<evidence type="ECO:0000256" key="4">
    <source>
        <dbReference type="ARBA" id="ARBA00023163"/>
    </source>
</evidence>
<dbReference type="GO" id="GO:0003677">
    <property type="term" value="F:DNA binding"/>
    <property type="evidence" value="ECO:0007669"/>
    <property type="project" value="UniProtKB-KW"/>
</dbReference>
<evidence type="ECO:0000256" key="2">
    <source>
        <dbReference type="ARBA" id="ARBA00023015"/>
    </source>
</evidence>
<dbReference type="InterPro" id="IPR036390">
    <property type="entry name" value="WH_DNA-bd_sf"/>
</dbReference>
<dbReference type="PANTHER" id="PTHR30346">
    <property type="entry name" value="TRANSCRIPTIONAL DUAL REGULATOR HCAR-RELATED"/>
    <property type="match status" value="1"/>
</dbReference>
<comment type="similarity">
    <text evidence="1">Belongs to the LysR transcriptional regulatory family.</text>
</comment>
<dbReference type="InterPro" id="IPR036388">
    <property type="entry name" value="WH-like_DNA-bd_sf"/>
</dbReference>
<dbReference type="Gene3D" id="1.10.10.10">
    <property type="entry name" value="Winged helix-like DNA-binding domain superfamily/Winged helix DNA-binding domain"/>
    <property type="match status" value="1"/>
</dbReference>
<evidence type="ECO:0000259" key="5">
    <source>
        <dbReference type="PROSITE" id="PS50931"/>
    </source>
</evidence>
<dbReference type="SUPFAM" id="SSF53850">
    <property type="entry name" value="Periplasmic binding protein-like II"/>
    <property type="match status" value="1"/>
</dbReference>
<dbReference type="GO" id="GO:0032993">
    <property type="term" value="C:protein-DNA complex"/>
    <property type="evidence" value="ECO:0007669"/>
    <property type="project" value="TreeGrafter"/>
</dbReference>
<dbReference type="PANTHER" id="PTHR30346:SF0">
    <property type="entry name" value="HCA OPERON TRANSCRIPTIONAL ACTIVATOR HCAR"/>
    <property type="match status" value="1"/>
</dbReference>
<dbReference type="EMBL" id="FQZZ01000012">
    <property type="protein sequence ID" value="SHK89094.1"/>
    <property type="molecule type" value="Genomic_DNA"/>
</dbReference>
<gene>
    <name evidence="6" type="ORF">SAMN05444142_11239</name>
</gene>
<dbReference type="Pfam" id="PF03466">
    <property type="entry name" value="LysR_substrate"/>
    <property type="match status" value="1"/>
</dbReference>
<dbReference type="AlphaFoldDB" id="A0A1H0NIN5"/>
<proteinExistence type="inferred from homology"/>
<evidence type="ECO:0000313" key="6">
    <source>
        <dbReference type="EMBL" id="SHK89094.1"/>
    </source>
</evidence>
<dbReference type="Proteomes" id="UP000324252">
    <property type="component" value="Unassembled WGS sequence"/>
</dbReference>
<organism evidence="6 7">
    <name type="scientific">Lutimaribacter pacificus</name>
    <dbReference type="NCBI Taxonomy" id="391948"/>
    <lineage>
        <taxon>Bacteria</taxon>
        <taxon>Pseudomonadati</taxon>
        <taxon>Pseudomonadota</taxon>
        <taxon>Alphaproteobacteria</taxon>
        <taxon>Rhodobacterales</taxon>
        <taxon>Roseobacteraceae</taxon>
        <taxon>Lutimaribacter</taxon>
    </lineage>
</organism>
<feature type="domain" description="HTH lysR-type" evidence="5">
    <location>
        <begin position="8"/>
        <end position="65"/>
    </location>
</feature>
<evidence type="ECO:0000256" key="1">
    <source>
        <dbReference type="ARBA" id="ARBA00009437"/>
    </source>
</evidence>